<evidence type="ECO:0000256" key="1">
    <source>
        <dbReference type="ARBA" id="ARBA00004123"/>
    </source>
</evidence>
<dbReference type="InterPro" id="IPR009057">
    <property type="entry name" value="Homeodomain-like_sf"/>
</dbReference>
<reference evidence="3 4" key="1">
    <citation type="submission" date="2023-02" db="EMBL/GenBank/DDBJ databases">
        <title>LHISI_Scaffold_Assembly.</title>
        <authorList>
            <person name="Stuart O.P."/>
            <person name="Cleave R."/>
            <person name="Magrath M.J.L."/>
            <person name="Mikheyev A.S."/>
        </authorList>
    </citation>
    <scope>NUCLEOTIDE SEQUENCE [LARGE SCALE GENOMIC DNA]</scope>
    <source>
        <strain evidence="3">Daus_M_001</strain>
        <tissue evidence="3">Leg muscle</tissue>
    </source>
</reference>
<feature type="region of interest" description="Disordered" evidence="2">
    <location>
        <begin position="684"/>
        <end position="710"/>
    </location>
</feature>
<dbReference type="Proteomes" id="UP001159363">
    <property type="component" value="Chromosome 7"/>
</dbReference>
<evidence type="ECO:0000313" key="3">
    <source>
        <dbReference type="EMBL" id="KAJ8876977.1"/>
    </source>
</evidence>
<name>A0ABQ9GY58_9NEOP</name>
<dbReference type="EMBL" id="JARBHB010000008">
    <property type="protein sequence ID" value="KAJ8876977.1"/>
    <property type="molecule type" value="Genomic_DNA"/>
</dbReference>
<protein>
    <submittedName>
        <fullName evidence="3">Uncharacterized protein</fullName>
    </submittedName>
</protein>
<keyword evidence="4" id="KW-1185">Reference proteome</keyword>
<comment type="caution">
    <text evidence="3">The sequence shown here is derived from an EMBL/GenBank/DDBJ whole genome shotgun (WGS) entry which is preliminary data.</text>
</comment>
<evidence type="ECO:0000256" key="2">
    <source>
        <dbReference type="SAM" id="MobiDB-lite"/>
    </source>
</evidence>
<organism evidence="3 4">
    <name type="scientific">Dryococelus australis</name>
    <dbReference type="NCBI Taxonomy" id="614101"/>
    <lineage>
        <taxon>Eukaryota</taxon>
        <taxon>Metazoa</taxon>
        <taxon>Ecdysozoa</taxon>
        <taxon>Arthropoda</taxon>
        <taxon>Hexapoda</taxon>
        <taxon>Insecta</taxon>
        <taxon>Pterygota</taxon>
        <taxon>Neoptera</taxon>
        <taxon>Polyneoptera</taxon>
        <taxon>Phasmatodea</taxon>
        <taxon>Verophasmatodea</taxon>
        <taxon>Anareolatae</taxon>
        <taxon>Phasmatidae</taxon>
        <taxon>Eurycanthinae</taxon>
        <taxon>Dryococelus</taxon>
    </lineage>
</organism>
<sequence length="967" mass="108364">MFATQLPTVRGDLDSIPDVLDGIEVGDLGCHASNTKFVECSSSHSVTILEWWADALSCFKSLYRSTVRDDTTCTKLTDPRLHHRGSKLDPRSDLRSTQKTFCTILVQSWTGDQDDDVHFEPPKLAVPNLDPRSAATIDESDIQNHEITLVQHFYTGAKIKLDPVSELGSFNLGSGKMLVQPGIRDGNLSEFQEPFPNVPVHQNEPKVTEKHHGMCPAEVRCVPTKYNSGHEAPVNNSLTYFPHRPPFSSSVGAPWNSALQHSSPDWWPANKIQFNLIMYLNQGLNVNNKFVICSCHFASSATAEAACPATQLLQNYSSFAYLPHQRVAKECLPLTSAADGRKMNTGNLARPKTYSRLAAMQVGGSETIQRQCCQHYTHEIFRPINYRLARAGDRTEATYSMPLHVIGSPRPCTCAFKVSISQFGRTRMVTLPRGGHTARAEIARLVGVTQKPVSEMCKRFRETNSVHERRGRGQSWSDSSTTRAVQYIDVMARRRPAATARELRNDLLLQESQTDGMAMGSSFPPSWPTYSWRVSNKRHWTKPTLRIKSLHYADDTFLSRQHGTDKLDEFANFLNSLRPSLQFPYETETNESLPFLNILVSKKDQIITTNTYRNPIHAGRCPQRPETLQGLSTAQTEWELLPINAITALMSGMSQGVRELHTERRGHTKALPTFVARYFPQMKQGSNPDKGHGKPAMPRRITGWVPNDRNERKEHFPDLPRGRACEPAATCSSVVATVLKPRSILESSVREKARRGSLRVASRMWLRPHSQPVRATRTYTHCSTTTALKTTCCGHKCLMVYQRPHYQSPWMGCWWLGIHSAPHCCPTTCNVPPARGHFISTARAPPPPPLFKLAVVRQLASLVTSGVLRPGVPHRQALRNKFGVTLPVFRTTENLGPRARAEVAERLARSPPTKVGLNSRPGNWILASEIRAGRCRWSAGFLGDLPRFPHPFIPAPLRIHSNHPHRL</sequence>
<dbReference type="SUPFAM" id="SSF46689">
    <property type="entry name" value="Homeodomain-like"/>
    <property type="match status" value="1"/>
</dbReference>
<accession>A0ABQ9GY58</accession>
<evidence type="ECO:0000313" key="4">
    <source>
        <dbReference type="Proteomes" id="UP001159363"/>
    </source>
</evidence>
<gene>
    <name evidence="3" type="ORF">PR048_021429</name>
</gene>
<proteinExistence type="predicted"/>
<comment type="subcellular location">
    <subcellularLocation>
        <location evidence="1">Nucleus</location>
    </subcellularLocation>
</comment>